<organism evidence="2 3">
    <name type="scientific">Lichenibacterium ramalinae</name>
    <dbReference type="NCBI Taxonomy" id="2316527"/>
    <lineage>
        <taxon>Bacteria</taxon>
        <taxon>Pseudomonadati</taxon>
        <taxon>Pseudomonadota</taxon>
        <taxon>Alphaproteobacteria</taxon>
        <taxon>Hyphomicrobiales</taxon>
        <taxon>Lichenihabitantaceae</taxon>
        <taxon>Lichenibacterium</taxon>
    </lineage>
</organism>
<protein>
    <recommendedName>
        <fullName evidence="4">Antifreeze protein</fullName>
    </recommendedName>
</protein>
<evidence type="ECO:0000256" key="1">
    <source>
        <dbReference type="SAM" id="SignalP"/>
    </source>
</evidence>
<dbReference type="Proteomes" id="UP000289411">
    <property type="component" value="Unassembled WGS sequence"/>
</dbReference>
<dbReference type="EMBL" id="QYBC01000009">
    <property type="protein sequence ID" value="RYB04751.1"/>
    <property type="molecule type" value="Genomic_DNA"/>
</dbReference>
<keyword evidence="1" id="KW-0732">Signal</keyword>
<keyword evidence="3" id="KW-1185">Reference proteome</keyword>
<name>A0A4Q2RBP9_9HYPH</name>
<sequence length="146" mass="14570">MRALKLHATVAMLAGAMTVGGIGAAMAGADDGGAHAFFAIPSPGSATGVAATATPDGASGVADSAAEAQPSAGVSRTVVAERRALRRHVAVTRLAHYTAAPHRSVPHVAVVRHEGPHRAVAVAHRVPAPGTLHAMHRGPETGGHQS</sequence>
<reference evidence="2 3" key="1">
    <citation type="submission" date="2018-09" db="EMBL/GenBank/DDBJ databases">
        <authorList>
            <person name="Grouzdev D.S."/>
            <person name="Krutkina M.S."/>
        </authorList>
    </citation>
    <scope>NUCLEOTIDE SEQUENCE [LARGE SCALE GENOMIC DNA]</scope>
    <source>
        <strain evidence="2 3">RmlP001</strain>
    </source>
</reference>
<feature type="signal peptide" evidence="1">
    <location>
        <begin position="1"/>
        <end position="27"/>
    </location>
</feature>
<accession>A0A4Q2RBP9</accession>
<gene>
    <name evidence="2" type="ORF">D3272_12470</name>
</gene>
<dbReference type="AlphaFoldDB" id="A0A4Q2RBP9"/>
<feature type="chain" id="PRO_5020619277" description="Antifreeze protein" evidence="1">
    <location>
        <begin position="28"/>
        <end position="146"/>
    </location>
</feature>
<evidence type="ECO:0000313" key="3">
    <source>
        <dbReference type="Proteomes" id="UP000289411"/>
    </source>
</evidence>
<evidence type="ECO:0000313" key="2">
    <source>
        <dbReference type="EMBL" id="RYB04751.1"/>
    </source>
</evidence>
<evidence type="ECO:0008006" key="4">
    <source>
        <dbReference type="Google" id="ProtNLM"/>
    </source>
</evidence>
<comment type="caution">
    <text evidence="2">The sequence shown here is derived from an EMBL/GenBank/DDBJ whole genome shotgun (WGS) entry which is preliminary data.</text>
</comment>
<reference evidence="2 3" key="2">
    <citation type="submission" date="2019-02" db="EMBL/GenBank/DDBJ databases">
        <title>'Lichenibacterium ramalinii' gen. nov. sp. nov., 'Lichenibacterium minor' gen. nov. sp. nov.</title>
        <authorList>
            <person name="Pankratov T."/>
        </authorList>
    </citation>
    <scope>NUCLEOTIDE SEQUENCE [LARGE SCALE GENOMIC DNA]</scope>
    <source>
        <strain evidence="2 3">RmlP001</strain>
    </source>
</reference>
<dbReference type="RefSeq" id="WP_129219510.1">
    <property type="nucleotide sequence ID" value="NZ_QYBC01000009.1"/>
</dbReference>
<proteinExistence type="predicted"/>